<keyword evidence="6 8" id="KW-0539">Nucleus</keyword>
<dbReference type="EMBL" id="JBBXMP010000005">
    <property type="protein sequence ID" value="KAL0070714.1"/>
    <property type="molecule type" value="Genomic_DNA"/>
</dbReference>
<dbReference type="Proteomes" id="UP001437256">
    <property type="component" value="Unassembled WGS sequence"/>
</dbReference>
<evidence type="ECO:0000256" key="8">
    <source>
        <dbReference type="RuleBase" id="RU364140"/>
    </source>
</evidence>
<keyword evidence="8" id="KW-0010">Activator</keyword>
<keyword evidence="10" id="KW-1185">Reference proteome</keyword>
<dbReference type="InterPro" id="IPR019313">
    <property type="entry name" value="Mediator_Med17"/>
</dbReference>
<proteinExistence type="inferred from homology"/>
<name>A0ABR3ABM5_9AGAR</name>
<gene>
    <name evidence="8" type="primary">MED17</name>
    <name evidence="9" type="ORF">AAF712_001935</name>
</gene>
<evidence type="ECO:0000256" key="2">
    <source>
        <dbReference type="ARBA" id="ARBA00005635"/>
    </source>
</evidence>
<dbReference type="Pfam" id="PF10156">
    <property type="entry name" value="Med17"/>
    <property type="match status" value="1"/>
</dbReference>
<comment type="subcellular location">
    <subcellularLocation>
        <location evidence="1 8">Nucleus</location>
    </subcellularLocation>
</comment>
<dbReference type="PANTHER" id="PTHR13114">
    <property type="entry name" value="MEDIATOR OF RNA POLYMERASE II TRANSCRIPTION SUBUNIT 17"/>
    <property type="match status" value="1"/>
</dbReference>
<protein>
    <recommendedName>
        <fullName evidence="3 8">Mediator of RNA polymerase II transcription subunit 17</fullName>
    </recommendedName>
    <alternativeName>
        <fullName evidence="7 8">Mediator complex subunit 17</fullName>
    </alternativeName>
</protein>
<organism evidence="9 10">
    <name type="scientific">Marasmius tenuissimus</name>
    <dbReference type="NCBI Taxonomy" id="585030"/>
    <lineage>
        <taxon>Eukaryota</taxon>
        <taxon>Fungi</taxon>
        <taxon>Dikarya</taxon>
        <taxon>Basidiomycota</taxon>
        <taxon>Agaricomycotina</taxon>
        <taxon>Agaricomycetes</taxon>
        <taxon>Agaricomycetidae</taxon>
        <taxon>Agaricales</taxon>
        <taxon>Marasmiineae</taxon>
        <taxon>Marasmiaceae</taxon>
        <taxon>Marasmius</taxon>
    </lineage>
</organism>
<evidence type="ECO:0000256" key="7">
    <source>
        <dbReference type="ARBA" id="ARBA00032014"/>
    </source>
</evidence>
<evidence type="ECO:0000313" key="9">
    <source>
        <dbReference type="EMBL" id="KAL0070714.1"/>
    </source>
</evidence>
<evidence type="ECO:0000256" key="6">
    <source>
        <dbReference type="ARBA" id="ARBA00023242"/>
    </source>
</evidence>
<evidence type="ECO:0000256" key="4">
    <source>
        <dbReference type="ARBA" id="ARBA00023015"/>
    </source>
</evidence>
<keyword evidence="4 8" id="KW-0805">Transcription regulation</keyword>
<evidence type="ECO:0000256" key="5">
    <source>
        <dbReference type="ARBA" id="ARBA00023163"/>
    </source>
</evidence>
<comment type="similarity">
    <text evidence="2 8">Belongs to the Mediator complex subunit 17 family.</text>
</comment>
<comment type="subunit">
    <text evidence="8">Component of the Mediator complex.</text>
</comment>
<comment type="function">
    <text evidence="8">Component of the Mediator complex, a coactivator involved in the regulated transcription of nearly all RNA polymerase II-dependent genes. Mediator functions as a bridge to convey information from gene-specific regulatory proteins to the basal RNA polymerase II transcription machinery. Mediator is recruited to promoters by direct interactions with regulatory proteins and serves as a scaffold for the assembly of a functional preinitiation complex with RNA polymerase II and the general transcription factors.</text>
</comment>
<sequence length="492" mass="54540">MSHARDLLSLILSSNPLSSVPANLIPTQTQVEPPKASPNTLSATIVTKPPPITPLQAFNAQLAIGGKDEALRKAANLFKVAAERMEKGRLRSEHYWVNALKIRRANWSLVPAPLPFGAPTGKGADRTTKDFVISYGLEESPPNFRRRAVAQMSYTDHEKNALIFPHRQNTRLRISVASTKADGSRVHASNTYTSQNNEADLNGVLRTTQLEVIEQEIFAQIAKEAGSLPTASARVSERLILIDAAQNTELKFEMADTEEIENSTRDRDPLSQAKCDFIYHYLLALLLRRHAYHKRRRLGMNESSQSVGGVDQHAPLVLQPVIDILQYQVFCRRIRSELDDVCSSLNKAGISTTLRFSAVEEIGKELVKFVSESNSRGIGGEATLRVDDRYTIRLTMSSPSSLTVHLSQANISILSIPELMKLLSDEVESLVLERICSLGRQICNDVGGIWFVDMNRCVGRWDGGAMLAGSLSLTYRIPLIPSVLQQLSRCEQ</sequence>
<keyword evidence="5 8" id="KW-0804">Transcription</keyword>
<comment type="caution">
    <text evidence="9">The sequence shown here is derived from an EMBL/GenBank/DDBJ whole genome shotgun (WGS) entry which is preliminary data.</text>
</comment>
<dbReference type="PANTHER" id="PTHR13114:SF7">
    <property type="entry name" value="MEDIATOR OF RNA POLYMERASE II TRANSCRIPTION SUBUNIT 17"/>
    <property type="match status" value="1"/>
</dbReference>
<evidence type="ECO:0000313" key="10">
    <source>
        <dbReference type="Proteomes" id="UP001437256"/>
    </source>
</evidence>
<evidence type="ECO:0000256" key="1">
    <source>
        <dbReference type="ARBA" id="ARBA00004123"/>
    </source>
</evidence>
<accession>A0ABR3ABM5</accession>
<reference evidence="9 10" key="1">
    <citation type="submission" date="2024-05" db="EMBL/GenBank/DDBJ databases">
        <title>A draft genome resource for the thread blight pathogen Marasmius tenuissimus strain MS-2.</title>
        <authorList>
            <person name="Yulfo-Soto G.E."/>
            <person name="Baruah I.K."/>
            <person name="Amoako-Attah I."/>
            <person name="Bukari Y."/>
            <person name="Meinhardt L.W."/>
            <person name="Bailey B.A."/>
            <person name="Cohen S.P."/>
        </authorList>
    </citation>
    <scope>NUCLEOTIDE SEQUENCE [LARGE SCALE GENOMIC DNA]</scope>
    <source>
        <strain evidence="9 10">MS-2</strain>
    </source>
</reference>
<evidence type="ECO:0000256" key="3">
    <source>
        <dbReference type="ARBA" id="ARBA00019610"/>
    </source>
</evidence>